<dbReference type="Gene3D" id="3.40.50.300">
    <property type="entry name" value="P-loop containing nucleotide triphosphate hydrolases"/>
    <property type="match status" value="1"/>
</dbReference>
<dbReference type="FunFam" id="1.10.10.10:FF:000322">
    <property type="entry name" value="Probable disease resistance protein At1g63360"/>
    <property type="match status" value="1"/>
</dbReference>
<feature type="compositionally biased region" description="Basic and acidic residues" evidence="6">
    <location>
        <begin position="138"/>
        <end position="155"/>
    </location>
</feature>
<evidence type="ECO:0000259" key="7">
    <source>
        <dbReference type="Pfam" id="PF00931"/>
    </source>
</evidence>
<name>A0A9D5C287_9LILI</name>
<keyword evidence="12" id="KW-1185">Reference proteome</keyword>
<dbReference type="InterPro" id="IPR032675">
    <property type="entry name" value="LRR_dom_sf"/>
</dbReference>
<protein>
    <recommendedName>
        <fullName evidence="13">Disease resistance protein RPM1-like</fullName>
    </recommendedName>
</protein>
<feature type="region of interest" description="Disordered" evidence="6">
    <location>
        <begin position="135"/>
        <end position="155"/>
    </location>
</feature>
<dbReference type="EMBL" id="JAGGNH010000008">
    <property type="protein sequence ID" value="KAJ0965257.1"/>
    <property type="molecule type" value="Genomic_DNA"/>
</dbReference>
<feature type="domain" description="Disease resistance R13L4/SHOC-2-like LRR" evidence="10">
    <location>
        <begin position="560"/>
        <end position="873"/>
    </location>
</feature>
<feature type="domain" description="Disease resistance protein winged helix" evidence="9">
    <location>
        <begin position="433"/>
        <end position="504"/>
    </location>
</feature>
<evidence type="ECO:0000259" key="8">
    <source>
        <dbReference type="Pfam" id="PF18052"/>
    </source>
</evidence>
<evidence type="ECO:0000313" key="12">
    <source>
        <dbReference type="Proteomes" id="UP001085076"/>
    </source>
</evidence>
<evidence type="ECO:0000313" key="11">
    <source>
        <dbReference type="EMBL" id="KAJ0965257.1"/>
    </source>
</evidence>
<dbReference type="OrthoDB" id="598235at2759"/>
<evidence type="ECO:0008006" key="13">
    <source>
        <dbReference type="Google" id="ProtNLM"/>
    </source>
</evidence>
<dbReference type="InterPro" id="IPR041118">
    <property type="entry name" value="Rx_N"/>
</dbReference>
<dbReference type="GO" id="GO:0043531">
    <property type="term" value="F:ADP binding"/>
    <property type="evidence" value="ECO:0007669"/>
    <property type="project" value="InterPro"/>
</dbReference>
<dbReference type="SUPFAM" id="SSF52058">
    <property type="entry name" value="L domain-like"/>
    <property type="match status" value="1"/>
</dbReference>
<reference evidence="11" key="1">
    <citation type="submission" date="2021-03" db="EMBL/GenBank/DDBJ databases">
        <authorList>
            <person name="Li Z."/>
            <person name="Yang C."/>
        </authorList>
    </citation>
    <scope>NUCLEOTIDE SEQUENCE</scope>
    <source>
        <strain evidence="11">Dzin_1.0</strain>
        <tissue evidence="11">Leaf</tissue>
    </source>
</reference>
<keyword evidence="2" id="KW-0433">Leucine-rich repeat</keyword>
<dbReference type="InterPro" id="IPR002182">
    <property type="entry name" value="NB-ARC"/>
</dbReference>
<dbReference type="InterPro" id="IPR055414">
    <property type="entry name" value="LRR_R13L4/SHOC2-like"/>
</dbReference>
<dbReference type="Pfam" id="PF23598">
    <property type="entry name" value="LRR_14"/>
    <property type="match status" value="1"/>
</dbReference>
<accession>A0A9D5C287</accession>
<keyword evidence="5" id="KW-0611">Plant defense</keyword>
<dbReference type="Gene3D" id="1.20.5.4130">
    <property type="match status" value="1"/>
</dbReference>
<dbReference type="PANTHER" id="PTHR23155:SF1232">
    <property type="entry name" value="OS09G0270700 PROTEIN"/>
    <property type="match status" value="1"/>
</dbReference>
<feature type="domain" description="Disease resistance N-terminal" evidence="8">
    <location>
        <begin position="26"/>
        <end position="93"/>
    </location>
</feature>
<evidence type="ECO:0000256" key="5">
    <source>
        <dbReference type="ARBA" id="ARBA00022821"/>
    </source>
</evidence>
<dbReference type="CDD" id="cd14798">
    <property type="entry name" value="RX-CC_like"/>
    <property type="match status" value="1"/>
</dbReference>
<gene>
    <name evidence="11" type="ORF">J5N97_026395</name>
</gene>
<dbReference type="Pfam" id="PF18052">
    <property type="entry name" value="Rx_N"/>
    <property type="match status" value="1"/>
</dbReference>
<dbReference type="Gene3D" id="1.10.8.430">
    <property type="entry name" value="Helical domain of apoptotic protease-activating factors"/>
    <property type="match status" value="1"/>
</dbReference>
<evidence type="ECO:0000256" key="3">
    <source>
        <dbReference type="ARBA" id="ARBA00022737"/>
    </source>
</evidence>
<keyword evidence="3" id="KW-0677">Repeat</keyword>
<dbReference type="GO" id="GO:0042742">
    <property type="term" value="P:defense response to bacterium"/>
    <property type="evidence" value="ECO:0007669"/>
    <property type="project" value="UniProtKB-ARBA"/>
</dbReference>
<sequence length="905" mass="104392">MAEYFVCCLIENIADASEGLANSFIAPLADIKSKMKTIKSEFLVMKAFLKDAGAVKEHDEAWRAWVEQVRDVGHKVEDILDEFSHLMAQRQSNGFLYKIFHDIKHLKVWYGMAKLLHSVEHDLQNLSSMKHRYGIKTSSRDAEESSSSERRDQVSRRLAETTHFIEEDEVVGFNEHREWLARQLISEEPRRTTISVWGMGGVGKTTLATNVYKNIKNRFDCSAWICVSQKYETIDILRRIIVEFHKEKRVAIPDGISSMDYRRLVEMLHEYLQEKRYLIVLDDVWRANAWFDTCAAFLENRNRSRVIITTRNGDVTELGTVKLRIEPLSIDVAWELFCRKAFWKDMNKICPQELEFWARKMVDKCDGLPLAIVVIGRFLSLKEQTEEAWKKVYDDLCMETVGSPGLEGIENILNLSFNDLPHHLKNCFLLCAIFPEDSLINTKKLMSLWMAEGFVIEKGIKTKEEVAEDYLKELIHRCMLQVAYWIGSGIMVCCRIHDLLRDLAVTKSRRENFCVVCDDYSEGSGSFDKARRLSYYRSSKDDQFSTSMPHLRSFFSFSDAMFSCPTDLISQLSNCKLLRVLDIEGAPVERLPDEVFNLFNLQYLGLKETKIRKLPNSVGRLGKLQTLDVAKTRLVKLPQSVVKLKNLRHLLLYKSFLNVGLTAPKRLSHLSGLRTLQGIEADDEMIQQLGNLTKMRSLGVYMLKRAQCSKLCASIARMNQLVILSISADPDEALQLDGLNSPPSNLQKVWLKGKLENHLLPNWFDIHIKLTELSFWKSQLREDQIHSLGSLPNLRILTFMHDGFHGQKMSFRRGKFQRLNCLLLHNLSQLNWIEIENGSLKNLEGLFLEYCMELKAMPGGIENVTTLRKLELKDMPQELIRRVQETTVLTSVQNGCWQRSDKSSF</sequence>
<comment type="similarity">
    <text evidence="1">Belongs to the disease resistance NB-LRR family.</text>
</comment>
<dbReference type="PRINTS" id="PR00364">
    <property type="entry name" value="DISEASERSIST"/>
</dbReference>
<evidence type="ECO:0000256" key="2">
    <source>
        <dbReference type="ARBA" id="ARBA00022614"/>
    </source>
</evidence>
<comment type="caution">
    <text evidence="11">The sequence shown here is derived from an EMBL/GenBank/DDBJ whole genome shotgun (WGS) entry which is preliminary data.</text>
</comment>
<dbReference type="InterPro" id="IPR036388">
    <property type="entry name" value="WH-like_DNA-bd_sf"/>
</dbReference>
<organism evidence="11 12">
    <name type="scientific">Dioscorea zingiberensis</name>
    <dbReference type="NCBI Taxonomy" id="325984"/>
    <lineage>
        <taxon>Eukaryota</taxon>
        <taxon>Viridiplantae</taxon>
        <taxon>Streptophyta</taxon>
        <taxon>Embryophyta</taxon>
        <taxon>Tracheophyta</taxon>
        <taxon>Spermatophyta</taxon>
        <taxon>Magnoliopsida</taxon>
        <taxon>Liliopsida</taxon>
        <taxon>Dioscoreales</taxon>
        <taxon>Dioscoreaceae</taxon>
        <taxon>Dioscorea</taxon>
    </lineage>
</organism>
<evidence type="ECO:0000256" key="1">
    <source>
        <dbReference type="ARBA" id="ARBA00008894"/>
    </source>
</evidence>
<proteinExistence type="inferred from homology"/>
<dbReference type="GO" id="GO:0009626">
    <property type="term" value="P:plant-type hypersensitive response"/>
    <property type="evidence" value="ECO:0007669"/>
    <property type="project" value="UniProtKB-ARBA"/>
</dbReference>
<dbReference type="InterPro" id="IPR044974">
    <property type="entry name" value="Disease_R_plants"/>
</dbReference>
<reference evidence="11" key="2">
    <citation type="journal article" date="2022" name="Hortic Res">
        <title>The genome of Dioscorea zingiberensis sheds light on the biosynthesis, origin and evolution of the medicinally important diosgenin saponins.</title>
        <authorList>
            <person name="Li Y."/>
            <person name="Tan C."/>
            <person name="Li Z."/>
            <person name="Guo J."/>
            <person name="Li S."/>
            <person name="Chen X."/>
            <person name="Wang C."/>
            <person name="Dai X."/>
            <person name="Yang H."/>
            <person name="Song W."/>
            <person name="Hou L."/>
            <person name="Xu J."/>
            <person name="Tong Z."/>
            <person name="Xu A."/>
            <person name="Yuan X."/>
            <person name="Wang W."/>
            <person name="Yang Q."/>
            <person name="Chen L."/>
            <person name="Sun Z."/>
            <person name="Wang K."/>
            <person name="Pan B."/>
            <person name="Chen J."/>
            <person name="Bao Y."/>
            <person name="Liu F."/>
            <person name="Qi X."/>
            <person name="Gang D.R."/>
            <person name="Wen J."/>
            <person name="Li J."/>
        </authorList>
    </citation>
    <scope>NUCLEOTIDE SEQUENCE</scope>
    <source>
        <strain evidence="11">Dzin_1.0</strain>
    </source>
</reference>
<evidence type="ECO:0000256" key="4">
    <source>
        <dbReference type="ARBA" id="ARBA00022741"/>
    </source>
</evidence>
<dbReference type="InterPro" id="IPR058922">
    <property type="entry name" value="WHD_DRP"/>
</dbReference>
<dbReference type="InterPro" id="IPR038005">
    <property type="entry name" value="RX-like_CC"/>
</dbReference>
<keyword evidence="4" id="KW-0547">Nucleotide-binding</keyword>
<dbReference type="Gene3D" id="3.80.10.10">
    <property type="entry name" value="Ribonuclease Inhibitor"/>
    <property type="match status" value="1"/>
</dbReference>
<dbReference type="PANTHER" id="PTHR23155">
    <property type="entry name" value="DISEASE RESISTANCE PROTEIN RP"/>
    <property type="match status" value="1"/>
</dbReference>
<dbReference type="Proteomes" id="UP001085076">
    <property type="component" value="Miscellaneous, Linkage group lg08"/>
</dbReference>
<dbReference type="Gene3D" id="1.10.10.10">
    <property type="entry name" value="Winged helix-like DNA-binding domain superfamily/Winged helix DNA-binding domain"/>
    <property type="match status" value="1"/>
</dbReference>
<dbReference type="InterPro" id="IPR027417">
    <property type="entry name" value="P-loop_NTPase"/>
</dbReference>
<feature type="domain" description="NB-ARC" evidence="7">
    <location>
        <begin position="178"/>
        <end position="345"/>
    </location>
</feature>
<dbReference type="Pfam" id="PF23559">
    <property type="entry name" value="WHD_DRP"/>
    <property type="match status" value="1"/>
</dbReference>
<evidence type="ECO:0000259" key="9">
    <source>
        <dbReference type="Pfam" id="PF23559"/>
    </source>
</evidence>
<evidence type="ECO:0000259" key="10">
    <source>
        <dbReference type="Pfam" id="PF23598"/>
    </source>
</evidence>
<dbReference type="SUPFAM" id="SSF52540">
    <property type="entry name" value="P-loop containing nucleoside triphosphate hydrolases"/>
    <property type="match status" value="1"/>
</dbReference>
<dbReference type="FunFam" id="3.40.50.300:FF:001091">
    <property type="entry name" value="Probable disease resistance protein At1g61300"/>
    <property type="match status" value="1"/>
</dbReference>
<dbReference type="Pfam" id="PF00931">
    <property type="entry name" value="NB-ARC"/>
    <property type="match status" value="1"/>
</dbReference>
<dbReference type="GO" id="GO:0002758">
    <property type="term" value="P:innate immune response-activating signaling pathway"/>
    <property type="evidence" value="ECO:0007669"/>
    <property type="project" value="UniProtKB-ARBA"/>
</dbReference>
<dbReference type="InterPro" id="IPR042197">
    <property type="entry name" value="Apaf_helical"/>
</dbReference>
<dbReference type="AlphaFoldDB" id="A0A9D5C287"/>
<evidence type="ECO:0000256" key="6">
    <source>
        <dbReference type="SAM" id="MobiDB-lite"/>
    </source>
</evidence>